<evidence type="ECO:0000256" key="3">
    <source>
        <dbReference type="SAM" id="MobiDB-lite"/>
    </source>
</evidence>
<dbReference type="Proteomes" id="UP000036449">
    <property type="component" value="Unassembled WGS sequence"/>
</dbReference>
<keyword evidence="2" id="KW-0186">Copper</keyword>
<evidence type="ECO:0000259" key="5">
    <source>
        <dbReference type="PROSITE" id="PS00498"/>
    </source>
</evidence>
<evidence type="ECO:0000313" key="6">
    <source>
        <dbReference type="EMBL" id="KMO36632.1"/>
    </source>
</evidence>
<dbReference type="PATRIC" id="fig|1187852.3.peg.1542"/>
<dbReference type="InterPro" id="IPR002227">
    <property type="entry name" value="Tyrosinase_Cu-bd"/>
</dbReference>
<dbReference type="GO" id="GO:0046872">
    <property type="term" value="F:metal ion binding"/>
    <property type="evidence" value="ECO:0007669"/>
    <property type="project" value="UniProtKB-KW"/>
</dbReference>
<proteinExistence type="predicted"/>
<accession>A0A0J6SSV4</accession>
<organism evidence="6 7">
    <name type="scientific">Methylobacterium tarhaniae</name>
    <dbReference type="NCBI Taxonomy" id="1187852"/>
    <lineage>
        <taxon>Bacteria</taxon>
        <taxon>Pseudomonadati</taxon>
        <taxon>Pseudomonadota</taxon>
        <taxon>Alphaproteobacteria</taxon>
        <taxon>Hyphomicrobiales</taxon>
        <taxon>Methylobacteriaceae</taxon>
        <taxon>Methylobacterium</taxon>
    </lineage>
</organism>
<dbReference type="OrthoDB" id="2874181at2"/>
<evidence type="ECO:0000259" key="4">
    <source>
        <dbReference type="PROSITE" id="PS00497"/>
    </source>
</evidence>
<evidence type="ECO:0000256" key="2">
    <source>
        <dbReference type="ARBA" id="ARBA00023008"/>
    </source>
</evidence>
<dbReference type="PANTHER" id="PTHR11474">
    <property type="entry name" value="TYROSINASE FAMILY MEMBER"/>
    <property type="match status" value="1"/>
</dbReference>
<dbReference type="AlphaFoldDB" id="A0A0J6SSV4"/>
<keyword evidence="1" id="KW-0479">Metal-binding</keyword>
<evidence type="ECO:0000256" key="1">
    <source>
        <dbReference type="ARBA" id="ARBA00022723"/>
    </source>
</evidence>
<dbReference type="InterPro" id="IPR008922">
    <property type="entry name" value="Di-copper_centre_dom_sf"/>
</dbReference>
<keyword evidence="7" id="KW-1185">Reference proteome</keyword>
<evidence type="ECO:0000313" key="7">
    <source>
        <dbReference type="Proteomes" id="UP000036449"/>
    </source>
</evidence>
<dbReference type="Gene3D" id="1.10.1280.10">
    <property type="entry name" value="Di-copper center containing domain from catechol oxidase"/>
    <property type="match status" value="1"/>
</dbReference>
<dbReference type="PROSITE" id="PS00498">
    <property type="entry name" value="TYROSINASE_2"/>
    <property type="match status" value="1"/>
</dbReference>
<dbReference type="SUPFAM" id="SSF48056">
    <property type="entry name" value="Di-copper centre-containing domain"/>
    <property type="match status" value="1"/>
</dbReference>
<dbReference type="GO" id="GO:0016491">
    <property type="term" value="F:oxidoreductase activity"/>
    <property type="evidence" value="ECO:0007669"/>
    <property type="project" value="InterPro"/>
</dbReference>
<dbReference type="Pfam" id="PF00264">
    <property type="entry name" value="Tyrosinase"/>
    <property type="match status" value="2"/>
</dbReference>
<dbReference type="Pfam" id="PF25271">
    <property type="entry name" value="DUF7868"/>
    <property type="match status" value="1"/>
</dbReference>
<feature type="region of interest" description="Disordered" evidence="3">
    <location>
        <begin position="327"/>
        <end position="355"/>
    </location>
</feature>
<comment type="caution">
    <text evidence="6">The sequence shown here is derived from an EMBL/GenBank/DDBJ whole genome shotgun (WGS) entry which is preliminary data.</text>
</comment>
<dbReference type="EMBL" id="LABZ01000146">
    <property type="protein sequence ID" value="KMO36632.1"/>
    <property type="molecule type" value="Genomic_DNA"/>
</dbReference>
<dbReference type="RefSeq" id="WP_048452741.1">
    <property type="nucleotide sequence ID" value="NZ_LABZ01000146.1"/>
</dbReference>
<name>A0A0J6SSV4_9HYPH</name>
<dbReference type="InterPro" id="IPR057190">
    <property type="entry name" value="DUF7868"/>
</dbReference>
<sequence>MFVRKNVYELGSDWSDTVLWYARAVAVMQARPVDDPTSWRFYGAIHGFDEDRWRELGFLTDHDALPDDEVRETFWDQCQHQTWYFLPWHRGYLWAFERVVRDAVVSLGGPADWSLPYWNYFGPNQAALPPAFAARTMPDGTPNPLYVPQRYGPQDDGDVYIPLQYVNLKALDDAVFTGGATGGSPGFGGVDTGFSHDGIVNGGVEAQPHNVVHVLVGGESETTGGGLMSDPATAGLDPIFWLHHANIDRLWQVWRERSPGHVDPSDDRWVGGPATLGQRPFVMPLPGTPEGWTFTPGETESTVALGYAYDDVSGATAVAASLPPGARAAAAGAPRGGPAKGSSAMSGDETPELVGASHPAIPVVGAQAQASVALAPDARKRVSANLAASAASAQGAASQPERVLLNLENVRGLRDGVAFQVYVGPQGSDPSGKPECLAGGVGLFGVRQATVRGGAHGGSGLTFVLDITAIVAAMQASRDLDAGHLEVRIVPNKPVPAAAQISIGRVSVYRQGQ</sequence>
<feature type="domain" description="Tyrosinase copper-binding" evidence="4">
    <location>
        <begin position="80"/>
        <end position="97"/>
    </location>
</feature>
<dbReference type="InterPro" id="IPR050316">
    <property type="entry name" value="Tyrosinase/Hemocyanin"/>
</dbReference>
<feature type="domain" description="Tyrosinase copper-binding" evidence="5">
    <location>
        <begin position="237"/>
        <end position="248"/>
    </location>
</feature>
<gene>
    <name evidence="6" type="ORF">VQ03_20485</name>
</gene>
<protein>
    <submittedName>
        <fullName evidence="6">Tyrosinase</fullName>
    </submittedName>
</protein>
<dbReference type="PRINTS" id="PR00092">
    <property type="entry name" value="TYROSINASE"/>
</dbReference>
<dbReference type="PANTHER" id="PTHR11474:SF76">
    <property type="entry name" value="SHKT DOMAIN-CONTAINING PROTEIN"/>
    <property type="match status" value="1"/>
</dbReference>
<reference evidence="6 7" key="1">
    <citation type="submission" date="2015-03" db="EMBL/GenBank/DDBJ databases">
        <title>Genome sequencing of Methylobacterium tarhaniae DSM 25844.</title>
        <authorList>
            <person name="Chaudhry V."/>
            <person name="Patil P.B."/>
        </authorList>
    </citation>
    <scope>NUCLEOTIDE SEQUENCE [LARGE SCALE GENOMIC DNA]</scope>
    <source>
        <strain evidence="6 7">DSM 25844</strain>
    </source>
</reference>
<dbReference type="PROSITE" id="PS00497">
    <property type="entry name" value="TYROSINASE_1"/>
    <property type="match status" value="1"/>
</dbReference>